<proteinExistence type="inferred from homology"/>
<dbReference type="PANTHER" id="PTHR46716">
    <property type="entry name" value="MITOGEN-ACTIVATED PROTEIN KINASE KINASE KINASE 7"/>
    <property type="match status" value="1"/>
</dbReference>
<feature type="region of interest" description="Disordered" evidence="8">
    <location>
        <begin position="374"/>
        <end position="404"/>
    </location>
</feature>
<evidence type="ECO:0000256" key="8">
    <source>
        <dbReference type="SAM" id="MobiDB-lite"/>
    </source>
</evidence>
<dbReference type="GO" id="GO:0006950">
    <property type="term" value="P:response to stress"/>
    <property type="evidence" value="ECO:0007669"/>
    <property type="project" value="UniProtKB-ARBA"/>
</dbReference>
<dbReference type="PROSITE" id="PS00108">
    <property type="entry name" value="PROTEIN_KINASE_ST"/>
    <property type="match status" value="1"/>
</dbReference>
<evidence type="ECO:0000256" key="6">
    <source>
        <dbReference type="ARBA" id="ARBA00022840"/>
    </source>
</evidence>
<dbReference type="Gene3D" id="1.10.510.10">
    <property type="entry name" value="Transferase(Phosphotransferase) domain 1"/>
    <property type="match status" value="1"/>
</dbReference>
<dbReference type="Proteomes" id="UP000285301">
    <property type="component" value="Unassembled WGS sequence"/>
</dbReference>
<accession>A0A3S3RKN4</accession>
<protein>
    <submittedName>
        <fullName evidence="10">Mitogen-activated protein kinase kinase kinase 7-like protein</fullName>
    </submittedName>
</protein>
<comment type="caution">
    <text evidence="10">The sequence shown here is derived from an EMBL/GenBank/DDBJ whole genome shotgun (WGS) entry which is preliminary data.</text>
</comment>
<dbReference type="InterPro" id="IPR000719">
    <property type="entry name" value="Prot_kinase_dom"/>
</dbReference>
<dbReference type="SMART" id="SM00220">
    <property type="entry name" value="S_TKc"/>
    <property type="match status" value="1"/>
</dbReference>
<dbReference type="SUPFAM" id="SSF56112">
    <property type="entry name" value="Protein kinase-like (PK-like)"/>
    <property type="match status" value="1"/>
</dbReference>
<dbReference type="Gene3D" id="3.30.200.20">
    <property type="entry name" value="Phosphorylase Kinase, domain 1"/>
    <property type="match status" value="1"/>
</dbReference>
<dbReference type="GO" id="GO:0004709">
    <property type="term" value="F:MAP kinase kinase kinase activity"/>
    <property type="evidence" value="ECO:0007669"/>
    <property type="project" value="TreeGrafter"/>
</dbReference>
<dbReference type="OrthoDB" id="6414404at2759"/>
<sequence>MAFRTFKSLFSRVSAKRAPQIETNTEPSVSTLELDCGVITLLEVVGSGTFGVVKKALWKGAVVAVKQIITEQEIASFLTEVKQLSRLNHPNIVKLHFASTKKPVCLVMEFADNGSLHDALHMSPEFEYSLIHAINWCLQCASGVAYLHSQKPKPIVHRDLKTPNLLLFNEGTVVKICDLGTACDIATQMTSNRGTIAWMAPEVFESRKYTEKCDVYSWGVILWQVLSRQIPYNNMSYCQIMWAVHKGQRPPLLKNCPKPIESLITRCWHQDPETRLSIAEVVEKMQLILEIIDKEQRKPTPIRMIRNQTLTNYESEMYSYLTDCYGRETNIPQLTSTEPPLLNLITNSKLDNGLQNVKNSLPLFNKYQAMCNSSTGQSAKNSNKPLQGLGHKRSRSDDAHSSNVLCDNSNLTKTKSLNNFAEIAESVSKNLSTDSDKNLSFMLFQPQIRPNAPDVTSVESIKIFEEHRHLCNSYLEKHVEMYLLLERKKKAESTDLQTLQAHVSYFDEFKRLANEKEKLIKLKNDLKQQLALIRDIKTVEFTEKSNDWVFVEKA</sequence>
<reference evidence="10 11" key="1">
    <citation type="journal article" date="2018" name="Gigascience">
        <title>Genomes of trombidid mites reveal novel predicted allergens and laterally-transferred genes associated with secondary metabolism.</title>
        <authorList>
            <person name="Dong X."/>
            <person name="Chaisiri K."/>
            <person name="Xia D."/>
            <person name="Armstrong S.D."/>
            <person name="Fang Y."/>
            <person name="Donnelly M.J."/>
            <person name="Kadowaki T."/>
            <person name="McGarry J.W."/>
            <person name="Darby A.C."/>
            <person name="Makepeace B.L."/>
        </authorList>
    </citation>
    <scope>NUCLEOTIDE SEQUENCE [LARGE SCALE GENOMIC DNA]</scope>
    <source>
        <strain evidence="10">UoL-WK</strain>
    </source>
</reference>
<keyword evidence="6 7" id="KW-0067">ATP-binding</keyword>
<evidence type="ECO:0000313" key="11">
    <source>
        <dbReference type="Proteomes" id="UP000285301"/>
    </source>
</evidence>
<evidence type="ECO:0000256" key="1">
    <source>
        <dbReference type="ARBA" id="ARBA00006529"/>
    </source>
</evidence>
<dbReference type="GO" id="GO:0043123">
    <property type="term" value="P:positive regulation of canonical NF-kappaB signal transduction"/>
    <property type="evidence" value="ECO:0007669"/>
    <property type="project" value="TreeGrafter"/>
</dbReference>
<keyword evidence="11" id="KW-1185">Reference proteome</keyword>
<dbReference type="PANTHER" id="PTHR46716:SF1">
    <property type="entry name" value="MITOGEN-ACTIVATED PROTEIN KINASE KINASE KINASE 7"/>
    <property type="match status" value="1"/>
</dbReference>
<dbReference type="InterPro" id="IPR017441">
    <property type="entry name" value="Protein_kinase_ATP_BS"/>
</dbReference>
<evidence type="ECO:0000256" key="5">
    <source>
        <dbReference type="ARBA" id="ARBA00022777"/>
    </source>
</evidence>
<keyword evidence="2" id="KW-0723">Serine/threonine-protein kinase</keyword>
<dbReference type="AlphaFoldDB" id="A0A3S3RKN4"/>
<dbReference type="GO" id="GO:0007254">
    <property type="term" value="P:JNK cascade"/>
    <property type="evidence" value="ECO:0007669"/>
    <property type="project" value="TreeGrafter"/>
</dbReference>
<evidence type="ECO:0000313" key="10">
    <source>
        <dbReference type="EMBL" id="RWS02415.1"/>
    </source>
</evidence>
<evidence type="ECO:0000256" key="4">
    <source>
        <dbReference type="ARBA" id="ARBA00022741"/>
    </source>
</evidence>
<dbReference type="PROSITE" id="PS50011">
    <property type="entry name" value="PROTEIN_KINASE_DOM"/>
    <property type="match status" value="1"/>
</dbReference>
<dbReference type="InterPro" id="IPR008271">
    <property type="entry name" value="Ser/Thr_kinase_AS"/>
</dbReference>
<dbReference type="GO" id="GO:0005524">
    <property type="term" value="F:ATP binding"/>
    <property type="evidence" value="ECO:0007669"/>
    <property type="project" value="UniProtKB-UniRule"/>
</dbReference>
<dbReference type="InterPro" id="IPR001245">
    <property type="entry name" value="Ser-Thr/Tyr_kinase_cat_dom"/>
</dbReference>
<keyword evidence="4 7" id="KW-0547">Nucleotide-binding</keyword>
<feature type="domain" description="Protein kinase" evidence="9">
    <location>
        <begin position="39"/>
        <end position="288"/>
    </location>
</feature>
<evidence type="ECO:0000256" key="2">
    <source>
        <dbReference type="ARBA" id="ARBA00022527"/>
    </source>
</evidence>
<dbReference type="PRINTS" id="PR00109">
    <property type="entry name" value="TYRKINASE"/>
</dbReference>
<keyword evidence="5 10" id="KW-0418">Kinase</keyword>
<evidence type="ECO:0000256" key="7">
    <source>
        <dbReference type="PROSITE-ProRule" id="PRU10141"/>
    </source>
</evidence>
<organism evidence="10 11">
    <name type="scientific">Dinothrombium tinctorium</name>
    <dbReference type="NCBI Taxonomy" id="1965070"/>
    <lineage>
        <taxon>Eukaryota</taxon>
        <taxon>Metazoa</taxon>
        <taxon>Ecdysozoa</taxon>
        <taxon>Arthropoda</taxon>
        <taxon>Chelicerata</taxon>
        <taxon>Arachnida</taxon>
        <taxon>Acari</taxon>
        <taxon>Acariformes</taxon>
        <taxon>Trombidiformes</taxon>
        <taxon>Prostigmata</taxon>
        <taxon>Anystina</taxon>
        <taxon>Parasitengona</taxon>
        <taxon>Trombidioidea</taxon>
        <taxon>Trombidiidae</taxon>
        <taxon>Dinothrombium</taxon>
    </lineage>
</organism>
<evidence type="ECO:0000259" key="9">
    <source>
        <dbReference type="PROSITE" id="PS50011"/>
    </source>
</evidence>
<evidence type="ECO:0000256" key="3">
    <source>
        <dbReference type="ARBA" id="ARBA00022679"/>
    </source>
</evidence>
<dbReference type="Pfam" id="PF07714">
    <property type="entry name" value="PK_Tyr_Ser-Thr"/>
    <property type="match status" value="1"/>
</dbReference>
<gene>
    <name evidence="10" type="ORF">B4U79_09550</name>
</gene>
<dbReference type="PROSITE" id="PS00107">
    <property type="entry name" value="PROTEIN_KINASE_ATP"/>
    <property type="match status" value="1"/>
</dbReference>
<comment type="similarity">
    <text evidence="1">Belongs to the protein kinase superfamily. STE Ser/Thr protein kinase family. MAP kinase kinase kinase subfamily.</text>
</comment>
<feature type="compositionally biased region" description="Polar residues" evidence="8">
    <location>
        <begin position="374"/>
        <end position="385"/>
    </location>
</feature>
<dbReference type="InterPro" id="IPR011009">
    <property type="entry name" value="Kinase-like_dom_sf"/>
</dbReference>
<feature type="binding site" evidence="7">
    <location>
        <position position="66"/>
    </location>
    <ligand>
        <name>ATP</name>
        <dbReference type="ChEBI" id="CHEBI:30616"/>
    </ligand>
</feature>
<keyword evidence="3" id="KW-0808">Transferase</keyword>
<dbReference type="EMBL" id="NCKU01007748">
    <property type="protein sequence ID" value="RWS02415.1"/>
    <property type="molecule type" value="Genomic_DNA"/>
</dbReference>
<dbReference type="GO" id="GO:0019899">
    <property type="term" value="F:enzyme binding"/>
    <property type="evidence" value="ECO:0007669"/>
    <property type="project" value="UniProtKB-ARBA"/>
</dbReference>
<name>A0A3S3RKN4_9ACAR</name>
<dbReference type="GO" id="GO:0006955">
    <property type="term" value="P:immune response"/>
    <property type="evidence" value="ECO:0007669"/>
    <property type="project" value="TreeGrafter"/>
</dbReference>
<dbReference type="STRING" id="1965070.A0A3S3RKN4"/>